<proteinExistence type="predicted"/>
<dbReference type="InterPro" id="IPR024316">
    <property type="entry name" value="APQ12"/>
</dbReference>
<gene>
    <name evidence="3" type="ORF">KHLLAP_LOCUS14303</name>
</gene>
<dbReference type="AlphaFoldDB" id="A0AAI8YQS1"/>
<name>A0AAI8YQS1_9PEZI</name>
<evidence type="ECO:0000256" key="2">
    <source>
        <dbReference type="SAM" id="Phobius"/>
    </source>
</evidence>
<evidence type="ECO:0000313" key="3">
    <source>
        <dbReference type="EMBL" id="CAJ2513835.1"/>
    </source>
</evidence>
<dbReference type="EMBL" id="CAUWAG010000020">
    <property type="protein sequence ID" value="CAJ2513835.1"/>
    <property type="molecule type" value="Genomic_DNA"/>
</dbReference>
<keyword evidence="2" id="KW-1133">Transmembrane helix</keyword>
<evidence type="ECO:0000313" key="4">
    <source>
        <dbReference type="Proteomes" id="UP001295740"/>
    </source>
</evidence>
<accession>A0AAI8YQS1</accession>
<feature type="transmembrane region" description="Helical" evidence="2">
    <location>
        <begin position="73"/>
        <end position="91"/>
    </location>
</feature>
<comment type="caution">
    <text evidence="3">The sequence shown here is derived from an EMBL/GenBank/DDBJ whole genome shotgun (WGS) entry which is preliminary data.</text>
</comment>
<protein>
    <submittedName>
        <fullName evidence="3">Uu.00g019540.m01.CDS01</fullName>
    </submittedName>
</protein>
<organism evidence="3 4">
    <name type="scientific">Anthostomella pinea</name>
    <dbReference type="NCBI Taxonomy" id="933095"/>
    <lineage>
        <taxon>Eukaryota</taxon>
        <taxon>Fungi</taxon>
        <taxon>Dikarya</taxon>
        <taxon>Ascomycota</taxon>
        <taxon>Pezizomycotina</taxon>
        <taxon>Sordariomycetes</taxon>
        <taxon>Xylariomycetidae</taxon>
        <taxon>Xylariales</taxon>
        <taxon>Xylariaceae</taxon>
        <taxon>Anthostomella</taxon>
    </lineage>
</organism>
<dbReference type="Proteomes" id="UP001295740">
    <property type="component" value="Unassembled WGS sequence"/>
</dbReference>
<feature type="region of interest" description="Disordered" evidence="1">
    <location>
        <begin position="161"/>
        <end position="182"/>
    </location>
</feature>
<keyword evidence="2" id="KW-0472">Membrane</keyword>
<reference evidence="3" key="1">
    <citation type="submission" date="2023-10" db="EMBL/GenBank/DDBJ databases">
        <authorList>
            <person name="Hackl T."/>
        </authorList>
    </citation>
    <scope>NUCLEOTIDE SEQUENCE</scope>
</reference>
<keyword evidence="4" id="KW-1185">Reference proteome</keyword>
<evidence type="ECO:0000256" key="1">
    <source>
        <dbReference type="SAM" id="MobiDB-lite"/>
    </source>
</evidence>
<feature type="transmembrane region" description="Helical" evidence="2">
    <location>
        <begin position="103"/>
        <end position="121"/>
    </location>
</feature>
<dbReference type="Pfam" id="PF12716">
    <property type="entry name" value="Apq12"/>
    <property type="match status" value="1"/>
</dbReference>
<sequence length="182" mass="20234">MDDYSWVLNALSGFLPEPTARLLHDHILHPNSTLSTLRNHISALSRRTLGLLTPYIAPLLERSIQALHDSPDVVVLAFLLAVLVVAIQAMLWVHRTMMFFTRLAMRLVWWAVVAGLLAAVWQRGPETAARDVVVFVSKAVGYAAVVKDIWMSEYQRYDAQTRGGSGGNQRLPGHGPARRAGR</sequence>
<keyword evidence="2" id="KW-0812">Transmembrane</keyword>